<reference evidence="2 3" key="1">
    <citation type="submission" date="2021-01" db="EMBL/GenBank/DDBJ databases">
        <title>Genomic Encyclopedia of Type Strains, Phase IV (KMG-IV): sequencing the most valuable type-strain genomes for metagenomic binning, comparative biology and taxonomic classification.</title>
        <authorList>
            <person name="Goeker M."/>
        </authorList>
    </citation>
    <scope>NUCLEOTIDE SEQUENCE [LARGE SCALE GENOMIC DNA]</scope>
    <source>
        <strain evidence="2 3">DSM 24834</strain>
    </source>
</reference>
<evidence type="ECO:0000313" key="3">
    <source>
        <dbReference type="Proteomes" id="UP001646157"/>
    </source>
</evidence>
<organism evidence="2 3">
    <name type="scientific">Rossellomorea pakistanensis</name>
    <dbReference type="NCBI Taxonomy" id="992288"/>
    <lineage>
        <taxon>Bacteria</taxon>
        <taxon>Bacillati</taxon>
        <taxon>Bacillota</taxon>
        <taxon>Bacilli</taxon>
        <taxon>Bacillales</taxon>
        <taxon>Bacillaceae</taxon>
        <taxon>Rossellomorea</taxon>
    </lineage>
</organism>
<proteinExistence type="predicted"/>
<keyword evidence="1" id="KW-0175">Coiled coil</keyword>
<gene>
    <name evidence="2" type="ORF">JOC86_002205</name>
</gene>
<dbReference type="Proteomes" id="UP001646157">
    <property type="component" value="Unassembled WGS sequence"/>
</dbReference>
<evidence type="ECO:0000256" key="1">
    <source>
        <dbReference type="SAM" id="Coils"/>
    </source>
</evidence>
<name>A0ABS2NCR9_9BACI</name>
<dbReference type="EMBL" id="JAFBDZ010000002">
    <property type="protein sequence ID" value="MBM7585663.1"/>
    <property type="molecule type" value="Genomic_DNA"/>
</dbReference>
<evidence type="ECO:0000313" key="2">
    <source>
        <dbReference type="EMBL" id="MBM7585663.1"/>
    </source>
</evidence>
<accession>A0ABS2NCR9</accession>
<feature type="coiled-coil region" evidence="1">
    <location>
        <begin position="23"/>
        <end position="50"/>
    </location>
</feature>
<dbReference type="RefSeq" id="WP_205172041.1">
    <property type="nucleotide sequence ID" value="NZ_JAFBDZ010000002.1"/>
</dbReference>
<protein>
    <submittedName>
        <fullName evidence="2">Uncharacterized protein</fullName>
    </submittedName>
</protein>
<comment type="caution">
    <text evidence="2">The sequence shown here is derived from an EMBL/GenBank/DDBJ whole genome shotgun (WGS) entry which is preliminary data.</text>
</comment>
<sequence length="172" mass="19738">MKRYIIMGFSVCVLLIGYLFFHTGQLKEELKTARTDVKQLQEENRSIAKTPEDQQEAKALTVAEKFINNYYVFENTPDQKKVEALLTEKAKEVVFFEGDSEVNFEGSHVTSTIENVKLFRGDYTDNRMQILATFNNIITANEISSKSISYATLDLLKDGDTWKIDDLNIAQY</sequence>
<keyword evidence="3" id="KW-1185">Reference proteome</keyword>